<accession>A0A1B8XY54</accession>
<dbReference type="AlphaFoldDB" id="A0A1B8XY54"/>
<reference evidence="2" key="3">
    <citation type="submission" date="2016-05" db="EMBL/GenBank/DDBJ databases">
        <title>WGS assembly of Xenopus tropicalis.</title>
        <authorList>
            <person name="Sessions A."/>
            <person name="Jenkins J."/>
            <person name="Mitros T."/>
            <person name="Lyons J.T."/>
            <person name="Dichmann D.S."/>
            <person name="Robert J."/>
            <person name="Harland R.M."/>
            <person name="Rokhsar D.S."/>
        </authorList>
    </citation>
    <scope>NUCLEOTIDE SEQUENCE</scope>
    <source>
        <strain evidence="2">Nigerian</strain>
    </source>
</reference>
<proteinExistence type="predicted"/>
<protein>
    <submittedName>
        <fullName evidence="2">Uncharacterized protein</fullName>
    </submittedName>
</protein>
<gene>
    <name evidence="2" type="ORF">XENTR_v90029607mg</name>
</gene>
<organism evidence="2">
    <name type="scientific">Xenopus tropicalis</name>
    <name type="common">Western clawed frog</name>
    <name type="synonym">Silurana tropicalis</name>
    <dbReference type="NCBI Taxonomy" id="8364"/>
    <lineage>
        <taxon>Eukaryota</taxon>
        <taxon>Metazoa</taxon>
        <taxon>Chordata</taxon>
        <taxon>Craniata</taxon>
        <taxon>Vertebrata</taxon>
        <taxon>Euteleostomi</taxon>
        <taxon>Amphibia</taxon>
        <taxon>Batrachia</taxon>
        <taxon>Anura</taxon>
        <taxon>Pipoidea</taxon>
        <taxon>Pipidae</taxon>
        <taxon>Xenopodinae</taxon>
        <taxon>Xenopus</taxon>
        <taxon>Silurana</taxon>
    </lineage>
</organism>
<evidence type="ECO:0000256" key="1">
    <source>
        <dbReference type="SAM" id="MobiDB-lite"/>
    </source>
</evidence>
<name>A0A1B8XY54_XENTR</name>
<dbReference type="EMBL" id="KV460780">
    <property type="protein sequence ID" value="OCA15622.1"/>
    <property type="molecule type" value="Genomic_DNA"/>
</dbReference>
<feature type="region of interest" description="Disordered" evidence="1">
    <location>
        <begin position="1"/>
        <end position="22"/>
    </location>
</feature>
<reference evidence="2" key="2">
    <citation type="journal article" date="2010" name="Science">
        <title>The genome of the Western clawed frog Xenopus tropicalis.</title>
        <authorList>
            <person name="Hellsten U."/>
            <person name="Harland R.M."/>
            <person name="Gilchrist M.J."/>
            <person name="Hendrix D."/>
            <person name="Jurka J."/>
            <person name="Kapitonov V."/>
            <person name="Ovcharenko I."/>
            <person name="Putnam N.H."/>
            <person name="Shu S."/>
            <person name="Taher L."/>
            <person name="Blitz I.L."/>
            <person name="Blumberg B."/>
            <person name="Dichmann D.S."/>
            <person name="Dubchak I."/>
            <person name="Amaya E."/>
            <person name="Detter J.C."/>
            <person name="Fletcher R."/>
            <person name="Gerhard D.S."/>
            <person name="Goodstein D."/>
            <person name="Graves T."/>
            <person name="Grigoriev I.V."/>
            <person name="Grimwood J."/>
            <person name="Kawashima T."/>
            <person name="Lindquist E."/>
            <person name="Lucas S.M."/>
            <person name="Mead P.E."/>
            <person name="Mitros T."/>
            <person name="Ogino H."/>
            <person name="Ohta Y."/>
            <person name="Poliakov A.V."/>
            <person name="Pollet N."/>
            <person name="Robert J."/>
            <person name="Salamov A."/>
            <person name="Sater A.K."/>
            <person name="Schmutz J."/>
            <person name="Terry A."/>
            <person name="Vize P.D."/>
            <person name="Warren W.C."/>
            <person name="Wells D."/>
            <person name="Wills A."/>
            <person name="Wilson R.K."/>
            <person name="Zimmerman L.B."/>
            <person name="Zorn A.M."/>
            <person name="Grainger R."/>
            <person name="Grammer T."/>
            <person name="Khokha M.K."/>
            <person name="Richardson P.M."/>
            <person name="Rokhsar D.S."/>
        </authorList>
    </citation>
    <scope>NUCLEOTIDE SEQUENCE [LARGE SCALE GENOMIC DNA]</scope>
    <source>
        <strain evidence="2">Nigerian</strain>
    </source>
</reference>
<evidence type="ECO:0000313" key="2">
    <source>
        <dbReference type="EMBL" id="OCA15622.1"/>
    </source>
</evidence>
<reference evidence="2" key="1">
    <citation type="submission" date="2009-11" db="EMBL/GenBank/DDBJ databases">
        <authorList>
            <consortium name="US DOE Joint Genome Institute (JGI-PGF)"/>
            <person name="Ottilar R."/>
            <person name="Schmutz J."/>
            <person name="Salamov A."/>
            <person name="Cheng J.F."/>
            <person name="Lucas S."/>
            <person name="Pitluck S."/>
            <person name="Gundlach H."/>
            <person name="Guo Y."/>
            <person name="Haberer G."/>
            <person name="Nasrallah J."/>
            <person name="Mayer K.F.X."/>
            <person name="van de Peer Y."/>
            <person name="Weigel D."/>
            <person name="Grigoriev I.V."/>
        </authorList>
    </citation>
    <scope>NUCLEOTIDE SEQUENCE</scope>
    <source>
        <strain evidence="2">Nigerian</strain>
    </source>
</reference>
<sequence>MHTTKWTVPLHPGAPPKGARKRRSEAILFCFFPFRHLREGSKIKNKTILNSSLSSEIPRKMEIKIEKANRRNRSRRSQGFFVFSLLKSVLCSSIKEYKKSCSAQCYV</sequence>